<keyword evidence="6 7" id="KW-0472">Membrane</keyword>
<dbReference type="Proteomes" id="UP000287823">
    <property type="component" value="Unassembled WGS sequence"/>
</dbReference>
<name>A0A432WF38_9GAMM</name>
<comment type="subcellular location">
    <subcellularLocation>
        <location evidence="1 7">Cell membrane</location>
        <topology evidence="1 7">Multi-pass membrane protein</topology>
    </subcellularLocation>
</comment>
<evidence type="ECO:0000256" key="1">
    <source>
        <dbReference type="ARBA" id="ARBA00004651"/>
    </source>
</evidence>
<feature type="compositionally biased region" description="Basic and acidic residues" evidence="8">
    <location>
        <begin position="285"/>
        <end position="303"/>
    </location>
</feature>
<keyword evidence="5 7" id="KW-1133">Transmembrane helix</keyword>
<proteinExistence type="inferred from homology"/>
<feature type="compositionally biased region" description="Basic and acidic residues" evidence="8">
    <location>
        <begin position="312"/>
        <end position="325"/>
    </location>
</feature>
<comment type="similarity">
    <text evidence="7">Belongs to the UPF0761 family.</text>
</comment>
<accession>A0A432WF38</accession>
<feature type="transmembrane region" description="Helical" evidence="7">
    <location>
        <begin position="41"/>
        <end position="63"/>
    </location>
</feature>
<reference evidence="9 10" key="1">
    <citation type="journal article" date="2011" name="Front. Microbiol.">
        <title>Genomic signatures of strain selection and enhancement in Bacillus atrophaeus var. globigii, a historical biowarfare simulant.</title>
        <authorList>
            <person name="Gibbons H.S."/>
            <person name="Broomall S.M."/>
            <person name="McNew L.A."/>
            <person name="Daligault H."/>
            <person name="Chapman C."/>
            <person name="Bruce D."/>
            <person name="Karavis M."/>
            <person name="Krepps M."/>
            <person name="McGregor P.A."/>
            <person name="Hong C."/>
            <person name="Park K.H."/>
            <person name="Akmal A."/>
            <person name="Feldman A."/>
            <person name="Lin J.S."/>
            <person name="Chang W.E."/>
            <person name="Higgs B.W."/>
            <person name="Demirev P."/>
            <person name="Lindquist J."/>
            <person name="Liem A."/>
            <person name="Fochler E."/>
            <person name="Read T.D."/>
            <person name="Tapia R."/>
            <person name="Johnson S."/>
            <person name="Bishop-Lilly K.A."/>
            <person name="Detter C."/>
            <person name="Han C."/>
            <person name="Sozhamannan S."/>
            <person name="Rosenzweig C.N."/>
            <person name="Skowronski E.W."/>
        </authorList>
    </citation>
    <scope>NUCLEOTIDE SEQUENCE [LARGE SCALE GENOMIC DNA]</scope>
    <source>
        <strain evidence="9 10">Y4G10-17</strain>
    </source>
</reference>
<comment type="caution">
    <text evidence="9">The sequence shown here is derived from an EMBL/GenBank/DDBJ whole genome shotgun (WGS) entry which is preliminary data.</text>
</comment>
<protein>
    <recommendedName>
        <fullName evidence="7">UPF0761 membrane protein CWE14_09570</fullName>
    </recommendedName>
</protein>
<feature type="transmembrane region" description="Helical" evidence="7">
    <location>
        <begin position="103"/>
        <end position="122"/>
    </location>
</feature>
<dbReference type="NCBIfam" id="TIGR00765">
    <property type="entry name" value="yihY_not_rbn"/>
    <property type="match status" value="1"/>
</dbReference>
<evidence type="ECO:0000256" key="2">
    <source>
        <dbReference type="ARBA" id="ARBA00022475"/>
    </source>
</evidence>
<dbReference type="RefSeq" id="WP_126799171.1">
    <property type="nucleotide sequence ID" value="NZ_PIPO01000004.1"/>
</dbReference>
<dbReference type="InterPro" id="IPR017039">
    <property type="entry name" value="Virul_fac_BrkB"/>
</dbReference>
<dbReference type="AlphaFoldDB" id="A0A432WF38"/>
<evidence type="ECO:0000256" key="7">
    <source>
        <dbReference type="HAMAP-Rule" id="MF_00672"/>
    </source>
</evidence>
<evidence type="ECO:0000256" key="3">
    <source>
        <dbReference type="ARBA" id="ARBA00022519"/>
    </source>
</evidence>
<sequence>MTDWQNVKKHFFGGSKHGVEFLKSLIERCVHDKVTVTAGHLTYVTMLSLVPLMAVTVAVMASLPAFEDLRDTLQSVVLANLVPSTSEALEEYIATFVENARQLSAIGVSFLFIVAIMLMSNIDKSLNRIWRITKKRRLIVSLAVYWMILTMGPILIGLSIAASSYLLTLTAAADAYVRGVNSLMLTLLPLITTTVAFLLVYVLVPNKVVKARHAIWGALVAAVLFEFGKNGFSLYLQYFPTYERVYGAVATVPILIVWIYLSWNIILLGAEVTATVEDYLRADEELSEEEKKDPDTDHHHLLDLDEDDIESSEEKSKDREKESRE</sequence>
<keyword evidence="10" id="KW-1185">Reference proteome</keyword>
<evidence type="ECO:0000313" key="9">
    <source>
        <dbReference type="EMBL" id="RUO32388.1"/>
    </source>
</evidence>
<dbReference type="InterPro" id="IPR023679">
    <property type="entry name" value="UPF0761_bac"/>
</dbReference>
<keyword evidence="4 7" id="KW-0812">Transmembrane</keyword>
<keyword evidence="2 7" id="KW-1003">Cell membrane</keyword>
<evidence type="ECO:0000256" key="4">
    <source>
        <dbReference type="ARBA" id="ARBA00022692"/>
    </source>
</evidence>
<feature type="region of interest" description="Disordered" evidence="8">
    <location>
        <begin position="285"/>
        <end position="325"/>
    </location>
</feature>
<organism evidence="9 10">
    <name type="scientific">Aliidiomarina soli</name>
    <dbReference type="NCBI Taxonomy" id="1928574"/>
    <lineage>
        <taxon>Bacteria</taxon>
        <taxon>Pseudomonadati</taxon>
        <taxon>Pseudomonadota</taxon>
        <taxon>Gammaproteobacteria</taxon>
        <taxon>Alteromonadales</taxon>
        <taxon>Idiomarinaceae</taxon>
        <taxon>Aliidiomarina</taxon>
    </lineage>
</organism>
<evidence type="ECO:0000256" key="8">
    <source>
        <dbReference type="SAM" id="MobiDB-lite"/>
    </source>
</evidence>
<feature type="transmembrane region" description="Helical" evidence="7">
    <location>
        <begin position="216"/>
        <end position="239"/>
    </location>
</feature>
<feature type="transmembrane region" description="Helical" evidence="7">
    <location>
        <begin position="182"/>
        <end position="204"/>
    </location>
</feature>
<dbReference type="Pfam" id="PF03631">
    <property type="entry name" value="Virul_fac_BrkB"/>
    <property type="match status" value="1"/>
</dbReference>
<evidence type="ECO:0000256" key="6">
    <source>
        <dbReference type="ARBA" id="ARBA00023136"/>
    </source>
</evidence>
<dbReference type="EMBL" id="PIPO01000004">
    <property type="protein sequence ID" value="RUO32388.1"/>
    <property type="molecule type" value="Genomic_DNA"/>
</dbReference>
<evidence type="ECO:0000313" key="10">
    <source>
        <dbReference type="Proteomes" id="UP000287823"/>
    </source>
</evidence>
<dbReference type="PANTHER" id="PTHR30213">
    <property type="entry name" value="INNER MEMBRANE PROTEIN YHJD"/>
    <property type="match status" value="1"/>
</dbReference>
<dbReference type="NCBIfam" id="NF002457">
    <property type="entry name" value="PRK01637.1"/>
    <property type="match status" value="1"/>
</dbReference>
<dbReference type="PIRSF" id="PIRSF035875">
    <property type="entry name" value="RNase_BN"/>
    <property type="match status" value="1"/>
</dbReference>
<feature type="transmembrane region" description="Helical" evidence="7">
    <location>
        <begin position="245"/>
        <end position="263"/>
    </location>
</feature>
<keyword evidence="3" id="KW-0997">Cell inner membrane</keyword>
<dbReference type="PANTHER" id="PTHR30213:SF0">
    <property type="entry name" value="UPF0761 MEMBRANE PROTEIN YIHY"/>
    <property type="match status" value="1"/>
</dbReference>
<evidence type="ECO:0000256" key="5">
    <source>
        <dbReference type="ARBA" id="ARBA00022989"/>
    </source>
</evidence>
<gene>
    <name evidence="9" type="ORF">CWE14_09570</name>
</gene>
<feature type="transmembrane region" description="Helical" evidence="7">
    <location>
        <begin position="143"/>
        <end position="162"/>
    </location>
</feature>
<dbReference type="HAMAP" id="MF_00672">
    <property type="entry name" value="UPF0761"/>
    <property type="match status" value="1"/>
</dbReference>
<dbReference type="GO" id="GO:0005886">
    <property type="term" value="C:plasma membrane"/>
    <property type="evidence" value="ECO:0007669"/>
    <property type="project" value="UniProtKB-SubCell"/>
</dbReference>